<keyword evidence="2" id="KW-0378">Hydrolase</keyword>
<evidence type="ECO:0000313" key="5">
    <source>
        <dbReference type="EMBL" id="AAO09758.1"/>
    </source>
</evidence>
<keyword evidence="3" id="KW-1133">Transmembrane helix</keyword>
<dbReference type="CDD" id="cd01298">
    <property type="entry name" value="ATZ_TRZ_like"/>
    <property type="match status" value="1"/>
</dbReference>
<dbReference type="SUPFAM" id="SSF51338">
    <property type="entry name" value="Composite domain of metallo-dependent hydrolases"/>
    <property type="match status" value="1"/>
</dbReference>
<dbReference type="InterPro" id="IPR011059">
    <property type="entry name" value="Metal-dep_hydrolase_composite"/>
</dbReference>
<reference evidence="5 6" key="2">
    <citation type="journal article" date="2003" name="Infect. Immun.">
        <title>Characterization and pathogenic significance of Vibrio vulnificus antigens preferentially expressed in septicemic patients.</title>
        <authorList>
            <person name="Kim Y.R."/>
            <person name="Lee S.E."/>
            <person name="Kim C.M."/>
            <person name="Kim S.Y."/>
            <person name="Shin E.K."/>
            <person name="Shin D.H."/>
            <person name="Chung S.S."/>
            <person name="Choy H.E."/>
            <person name="Progulske-Fox A."/>
            <person name="Hillman J.D."/>
            <person name="Handfield M."/>
            <person name="Rhee J.H."/>
        </authorList>
    </citation>
    <scope>NUCLEOTIDE SEQUENCE [LARGE SCALE GENOMIC DNA]</scope>
    <source>
        <strain evidence="5 6">CMCP6</strain>
    </source>
</reference>
<reference evidence="6" key="1">
    <citation type="submission" date="2002-12" db="EMBL/GenBank/DDBJ databases">
        <title>Complete genome sequence of Vibrio vulnificus CMCP6.</title>
        <authorList>
            <person name="Rhee J.H."/>
            <person name="Kim S.Y."/>
            <person name="Chung S.S."/>
            <person name="Kim J.J."/>
            <person name="Moon Y.H."/>
            <person name="Jeong H."/>
            <person name="Choy H.E."/>
        </authorList>
    </citation>
    <scope>NUCLEOTIDE SEQUENCE [LARGE SCALE GENOMIC DNA]</scope>
    <source>
        <strain evidence="6">CMCP6</strain>
    </source>
</reference>
<dbReference type="InterPro" id="IPR050287">
    <property type="entry name" value="MTA/SAH_deaminase"/>
</dbReference>
<evidence type="ECO:0000256" key="2">
    <source>
        <dbReference type="ARBA" id="ARBA00022801"/>
    </source>
</evidence>
<evidence type="ECO:0000313" key="6">
    <source>
        <dbReference type="Proteomes" id="UP000002275"/>
    </source>
</evidence>
<accession>A0A3Q0L3I6</accession>
<sequence>MQTKEQTFAIHHESLTIAANYTDACSKENRMLKRNVIAAAIAGMSLFSSMSYAAQPADLMITDAMILTMNKDKVVYQNGTVVVKENKIIAVGDADVAKQYQAKQVLDVDGDIVMPGLINTHTHVSMTVFRSLGDDVPDRLHRYIFPLEAKLVSRDMVRIGANLGNVEMLKGGVTTYADMYYFEDEVAKTVDQIGMRAVLGQSVIQFPVADAKNADEGIQYALNFIDQYQDHPRITPAFAPHAPYTNTTETLQKIAKLSLEKNVPVLIHLAESTREQEKIAERSNGLSPVQYMHQIGALNANLVGAHMILVDDKDIELVKQADMGVAHNMSANIKSAKGVAPALKMYDENVRIGLGTDGPMSGNTLSTIDEFNQVAKVHKLVNHDRAAMPPLKVIDMATMGAAKALHMEDKIGSLEVGKLADIIVIDTKAPNMVPVYNPYSALVYSANSGNVRHAIVDGKLIMQERQINTVNEEQIRQEALAFTDIVRKTVLDSGEEIR</sequence>
<reference evidence="5 6" key="3">
    <citation type="journal article" date="2011" name="Mol. Syst. Biol.">
        <title>Integrative genome-scale metabolic analysis of Vibrio vulnificus for drug targeting and discovery.</title>
        <authorList>
            <person name="Kim H.U."/>
            <person name="Kim S.Y."/>
            <person name="Jeong H."/>
            <person name="Kim T.Y."/>
            <person name="Kim J.J."/>
            <person name="Choy H.E."/>
            <person name="Yi K.Y."/>
            <person name="Rhee J.H."/>
            <person name="Lee S.Y."/>
        </authorList>
    </citation>
    <scope>NUCLEOTIDE SEQUENCE [LARGE SCALE GENOMIC DNA]</scope>
    <source>
        <strain evidence="5 6">CMCP6</strain>
    </source>
</reference>
<proteinExistence type="inferred from homology"/>
<evidence type="ECO:0000256" key="3">
    <source>
        <dbReference type="SAM" id="Phobius"/>
    </source>
</evidence>
<dbReference type="Gene3D" id="2.30.40.10">
    <property type="entry name" value="Urease, subunit C, domain 1"/>
    <property type="match status" value="1"/>
</dbReference>
<dbReference type="EMBL" id="AE016795">
    <property type="protein sequence ID" value="AAO09758.1"/>
    <property type="molecule type" value="Genomic_DNA"/>
</dbReference>
<name>A0A3Q0L3I6_VIBVU</name>
<dbReference type="SUPFAM" id="SSF51556">
    <property type="entry name" value="Metallo-dependent hydrolases"/>
    <property type="match status" value="1"/>
</dbReference>
<dbReference type="InterPro" id="IPR006680">
    <property type="entry name" value="Amidohydro-rel"/>
</dbReference>
<organism evidence="5 6">
    <name type="scientific">Vibrio vulnificus (strain CMCP6)</name>
    <dbReference type="NCBI Taxonomy" id="216895"/>
    <lineage>
        <taxon>Bacteria</taxon>
        <taxon>Pseudomonadati</taxon>
        <taxon>Pseudomonadota</taxon>
        <taxon>Gammaproteobacteria</taxon>
        <taxon>Vibrionales</taxon>
        <taxon>Vibrionaceae</taxon>
        <taxon>Vibrio</taxon>
    </lineage>
</organism>
<feature type="domain" description="Amidohydrolase-related" evidence="4">
    <location>
        <begin position="112"/>
        <end position="460"/>
    </location>
</feature>
<keyword evidence="3" id="KW-0472">Membrane</keyword>
<dbReference type="Proteomes" id="UP000002275">
    <property type="component" value="Chromosome I"/>
</dbReference>
<keyword evidence="3" id="KW-0812">Transmembrane</keyword>
<evidence type="ECO:0000259" key="4">
    <source>
        <dbReference type="Pfam" id="PF01979"/>
    </source>
</evidence>
<dbReference type="Gene3D" id="3.20.20.140">
    <property type="entry name" value="Metal-dependent hydrolases"/>
    <property type="match status" value="1"/>
</dbReference>
<dbReference type="PANTHER" id="PTHR43794">
    <property type="entry name" value="AMINOHYDROLASE SSNA-RELATED"/>
    <property type="match status" value="1"/>
</dbReference>
<dbReference type="Pfam" id="PF01979">
    <property type="entry name" value="Amidohydro_1"/>
    <property type="match status" value="1"/>
</dbReference>
<comment type="similarity">
    <text evidence="1">Belongs to the metallo-dependent hydrolases superfamily. ATZ/TRZ family.</text>
</comment>
<dbReference type="KEGG" id="vvu:VV1_1303"/>
<dbReference type="AlphaFoldDB" id="A0A3Q0L3I6"/>
<dbReference type="GO" id="GO:0016810">
    <property type="term" value="F:hydrolase activity, acting on carbon-nitrogen (but not peptide) bonds"/>
    <property type="evidence" value="ECO:0007669"/>
    <property type="project" value="InterPro"/>
</dbReference>
<evidence type="ECO:0000256" key="1">
    <source>
        <dbReference type="ARBA" id="ARBA00006745"/>
    </source>
</evidence>
<protein>
    <submittedName>
        <fullName evidence="5">Cytosine deaminase</fullName>
    </submittedName>
</protein>
<dbReference type="InterPro" id="IPR032466">
    <property type="entry name" value="Metal_Hydrolase"/>
</dbReference>
<dbReference type="PANTHER" id="PTHR43794:SF11">
    <property type="entry name" value="AMIDOHYDROLASE-RELATED DOMAIN-CONTAINING PROTEIN"/>
    <property type="match status" value="1"/>
</dbReference>
<feature type="transmembrane region" description="Helical" evidence="3">
    <location>
        <begin position="36"/>
        <end position="54"/>
    </location>
</feature>
<gene>
    <name evidence="5" type="ordered locus">VV1_1303</name>
</gene>